<dbReference type="EMBL" id="WNYA01063557">
    <property type="protein sequence ID" value="KAG8535551.1"/>
    <property type="molecule type" value="Genomic_DNA"/>
</dbReference>
<organism evidence="1 2">
    <name type="scientific">Engystomops pustulosus</name>
    <name type="common">Tungara frog</name>
    <name type="synonym">Physalaemus pustulosus</name>
    <dbReference type="NCBI Taxonomy" id="76066"/>
    <lineage>
        <taxon>Eukaryota</taxon>
        <taxon>Metazoa</taxon>
        <taxon>Chordata</taxon>
        <taxon>Craniata</taxon>
        <taxon>Vertebrata</taxon>
        <taxon>Euteleostomi</taxon>
        <taxon>Amphibia</taxon>
        <taxon>Batrachia</taxon>
        <taxon>Anura</taxon>
        <taxon>Neobatrachia</taxon>
        <taxon>Hyloidea</taxon>
        <taxon>Leptodactylidae</taxon>
        <taxon>Leiuperinae</taxon>
        <taxon>Engystomops</taxon>
    </lineage>
</organism>
<protein>
    <submittedName>
        <fullName evidence="1">Uncharacterized protein</fullName>
    </submittedName>
</protein>
<evidence type="ECO:0000313" key="2">
    <source>
        <dbReference type="Proteomes" id="UP000824782"/>
    </source>
</evidence>
<evidence type="ECO:0000313" key="1">
    <source>
        <dbReference type="EMBL" id="KAG8535551.1"/>
    </source>
</evidence>
<dbReference type="AlphaFoldDB" id="A0AAV6YNF5"/>
<comment type="caution">
    <text evidence="1">The sequence shown here is derived from an EMBL/GenBank/DDBJ whole genome shotgun (WGS) entry which is preliminary data.</text>
</comment>
<sequence length="85" mass="9208">MHHGGPYNWLRAHYLPLQDGCHLPLTPCSNNKMTTIPHHWVAPPPAGFELYLTTGYSEEGGCPALCFSEDTLCPPVLAAAGHGQL</sequence>
<keyword evidence="2" id="KW-1185">Reference proteome</keyword>
<accession>A0AAV6YNF5</accession>
<proteinExistence type="predicted"/>
<name>A0AAV6YNF5_ENGPU</name>
<dbReference type="Proteomes" id="UP000824782">
    <property type="component" value="Unassembled WGS sequence"/>
</dbReference>
<reference evidence="1" key="1">
    <citation type="thesis" date="2020" institute="ProQuest LLC" country="789 East Eisenhower Parkway, Ann Arbor, MI, USA">
        <title>Comparative Genomics and Chromosome Evolution.</title>
        <authorList>
            <person name="Mudd A.B."/>
        </authorList>
    </citation>
    <scope>NUCLEOTIDE SEQUENCE</scope>
    <source>
        <strain evidence="1">237g6f4</strain>
        <tissue evidence="1">Blood</tissue>
    </source>
</reference>
<gene>
    <name evidence="1" type="ORF">GDO81_028284</name>
</gene>